<dbReference type="SMART" id="SM00175">
    <property type="entry name" value="RAB"/>
    <property type="match status" value="1"/>
</dbReference>
<evidence type="ECO:0000256" key="7">
    <source>
        <dbReference type="ARBA" id="ARBA00023134"/>
    </source>
</evidence>
<keyword evidence="9" id="KW-0449">Lipoprotein</keyword>
<organism evidence="13 14">
    <name type="scientific">Sinanodonta woodiana</name>
    <name type="common">Chinese pond mussel</name>
    <name type="synonym">Anodonta woodiana</name>
    <dbReference type="NCBI Taxonomy" id="1069815"/>
    <lineage>
        <taxon>Eukaryota</taxon>
        <taxon>Metazoa</taxon>
        <taxon>Spiralia</taxon>
        <taxon>Lophotrochozoa</taxon>
        <taxon>Mollusca</taxon>
        <taxon>Bivalvia</taxon>
        <taxon>Autobranchia</taxon>
        <taxon>Heteroconchia</taxon>
        <taxon>Palaeoheterodonta</taxon>
        <taxon>Unionida</taxon>
        <taxon>Unionoidea</taxon>
        <taxon>Unionidae</taxon>
        <taxon>Unioninae</taxon>
        <taxon>Sinanodonta</taxon>
    </lineage>
</organism>
<evidence type="ECO:0000256" key="2">
    <source>
        <dbReference type="ARBA" id="ARBA00006270"/>
    </source>
</evidence>
<dbReference type="Pfam" id="PF00071">
    <property type="entry name" value="Ras"/>
    <property type="match status" value="1"/>
</dbReference>
<keyword evidence="7" id="KW-0342">GTP-binding</keyword>
<dbReference type="SMART" id="SM00173">
    <property type="entry name" value="RAS"/>
    <property type="match status" value="1"/>
</dbReference>
<keyword evidence="10" id="KW-0636">Prenylation</keyword>
<dbReference type="Gene3D" id="3.40.50.300">
    <property type="entry name" value="P-loop containing nucleotide triphosphate hydrolases"/>
    <property type="match status" value="1"/>
</dbReference>
<dbReference type="SUPFAM" id="SSF52540">
    <property type="entry name" value="P-loop containing nucleoside triphosphate hydrolases"/>
    <property type="match status" value="1"/>
</dbReference>
<accession>A0ABD3XDI9</accession>
<dbReference type="SMART" id="SM00176">
    <property type="entry name" value="RAN"/>
    <property type="match status" value="1"/>
</dbReference>
<dbReference type="NCBIfam" id="TIGR00231">
    <property type="entry name" value="small_GTP"/>
    <property type="match status" value="1"/>
</dbReference>
<keyword evidence="8" id="KW-0472">Membrane</keyword>
<dbReference type="InterPro" id="IPR027417">
    <property type="entry name" value="P-loop_NTPase"/>
</dbReference>
<dbReference type="InterPro" id="IPR001806">
    <property type="entry name" value="Small_GTPase"/>
</dbReference>
<keyword evidence="14" id="KW-1185">Reference proteome</keyword>
<evidence type="ECO:0000256" key="3">
    <source>
        <dbReference type="ARBA" id="ARBA00022448"/>
    </source>
</evidence>
<evidence type="ECO:0000313" key="13">
    <source>
        <dbReference type="EMBL" id="KAL3884346.1"/>
    </source>
</evidence>
<dbReference type="GO" id="GO:0005525">
    <property type="term" value="F:GTP binding"/>
    <property type="evidence" value="ECO:0007669"/>
    <property type="project" value="UniProtKB-KW"/>
</dbReference>
<dbReference type="SMART" id="SM00174">
    <property type="entry name" value="RHO"/>
    <property type="match status" value="1"/>
</dbReference>
<comment type="subcellular location">
    <subcellularLocation>
        <location evidence="1">Cell membrane</location>
        <topology evidence="1">Lipid-anchor</topology>
        <orientation evidence="1">Cytoplasmic side</orientation>
    </subcellularLocation>
</comment>
<dbReference type="Proteomes" id="UP001634394">
    <property type="component" value="Unassembled WGS sequence"/>
</dbReference>
<gene>
    <name evidence="13" type="ORF">ACJMK2_024493</name>
</gene>
<sequence length="208" mass="23645">MAKTYNYLFKLLLIGDAGVGKAGVLSRFSDDSHNDTLVTTVGVDFKVKTIDLDGKKVKLQMWDTAGQERFQTITTSYYRGAMGVMLVYDITNETSFENIKKWIKNVEEHASMDVVMILVGNNCEMDDRRQVCEDRGEQLATEHGMKFMEISHRCNINVKDAFFTLARDIKEKIDRKRESEELQPTGGGSHQLNEKYQPEESTGKCAIL</sequence>
<dbReference type="InterPro" id="IPR005225">
    <property type="entry name" value="Small_GTP-bd"/>
</dbReference>
<comment type="caution">
    <text evidence="13">The sequence shown here is derived from an EMBL/GenBank/DDBJ whole genome shotgun (WGS) entry which is preliminary data.</text>
</comment>
<keyword evidence="5" id="KW-0547">Nucleotide-binding</keyword>
<dbReference type="AlphaFoldDB" id="A0ABD3XDI9"/>
<keyword evidence="4" id="KW-1003">Cell membrane</keyword>
<evidence type="ECO:0000256" key="6">
    <source>
        <dbReference type="ARBA" id="ARBA00022927"/>
    </source>
</evidence>
<evidence type="ECO:0000313" key="14">
    <source>
        <dbReference type="Proteomes" id="UP001634394"/>
    </source>
</evidence>
<dbReference type="PROSITE" id="PS51419">
    <property type="entry name" value="RAB"/>
    <property type="match status" value="1"/>
</dbReference>
<dbReference type="InterPro" id="IPR050305">
    <property type="entry name" value="Small_GTPase_Rab"/>
</dbReference>
<dbReference type="PANTHER" id="PTHR47980">
    <property type="entry name" value="LD44762P"/>
    <property type="match status" value="1"/>
</dbReference>
<dbReference type="EMBL" id="JBJQND010000002">
    <property type="protein sequence ID" value="KAL3884346.1"/>
    <property type="molecule type" value="Genomic_DNA"/>
</dbReference>
<evidence type="ECO:0000256" key="11">
    <source>
        <dbReference type="ARBA" id="ARBA00039501"/>
    </source>
</evidence>
<feature type="region of interest" description="Disordered" evidence="12">
    <location>
        <begin position="175"/>
        <end position="208"/>
    </location>
</feature>
<evidence type="ECO:0000256" key="1">
    <source>
        <dbReference type="ARBA" id="ARBA00004342"/>
    </source>
</evidence>
<proteinExistence type="inferred from homology"/>
<dbReference type="PROSITE" id="PS51420">
    <property type="entry name" value="RHO"/>
    <property type="match status" value="1"/>
</dbReference>
<keyword evidence="3" id="KW-0813">Transport</keyword>
<protein>
    <recommendedName>
        <fullName evidence="11">Ras-related protein Rab-13</fullName>
    </recommendedName>
</protein>
<dbReference type="GO" id="GO:0005886">
    <property type="term" value="C:plasma membrane"/>
    <property type="evidence" value="ECO:0007669"/>
    <property type="project" value="UniProtKB-SubCell"/>
</dbReference>
<evidence type="ECO:0000256" key="4">
    <source>
        <dbReference type="ARBA" id="ARBA00022475"/>
    </source>
</evidence>
<evidence type="ECO:0000256" key="8">
    <source>
        <dbReference type="ARBA" id="ARBA00023136"/>
    </source>
</evidence>
<evidence type="ECO:0000256" key="9">
    <source>
        <dbReference type="ARBA" id="ARBA00023288"/>
    </source>
</evidence>
<dbReference type="PRINTS" id="PR00449">
    <property type="entry name" value="RASTRNSFRMNG"/>
</dbReference>
<reference evidence="13 14" key="1">
    <citation type="submission" date="2024-11" db="EMBL/GenBank/DDBJ databases">
        <title>Chromosome-level genome assembly of the freshwater bivalve Anodonta woodiana.</title>
        <authorList>
            <person name="Chen X."/>
        </authorList>
    </citation>
    <scope>NUCLEOTIDE SEQUENCE [LARGE SCALE GENOMIC DNA]</scope>
    <source>
        <strain evidence="13">MN2024</strain>
        <tissue evidence="13">Gills</tissue>
    </source>
</reference>
<dbReference type="FunFam" id="3.40.50.300:FF:000363">
    <property type="entry name" value="Secretion related GTPase srgA"/>
    <property type="match status" value="1"/>
</dbReference>
<comment type="similarity">
    <text evidence="2">Belongs to the small GTPase superfamily. Rab family.</text>
</comment>
<keyword evidence="6" id="KW-0653">Protein transport</keyword>
<evidence type="ECO:0000256" key="12">
    <source>
        <dbReference type="SAM" id="MobiDB-lite"/>
    </source>
</evidence>
<feature type="compositionally biased region" description="Basic and acidic residues" evidence="12">
    <location>
        <begin position="192"/>
        <end position="202"/>
    </location>
</feature>
<dbReference type="GO" id="GO:0015031">
    <property type="term" value="P:protein transport"/>
    <property type="evidence" value="ECO:0007669"/>
    <property type="project" value="UniProtKB-KW"/>
</dbReference>
<evidence type="ECO:0000256" key="5">
    <source>
        <dbReference type="ARBA" id="ARBA00022741"/>
    </source>
</evidence>
<evidence type="ECO:0000256" key="10">
    <source>
        <dbReference type="ARBA" id="ARBA00023289"/>
    </source>
</evidence>
<dbReference type="PROSITE" id="PS51421">
    <property type="entry name" value="RAS"/>
    <property type="match status" value="1"/>
</dbReference>
<name>A0ABD3XDI9_SINWO</name>